<proteinExistence type="predicted"/>
<dbReference type="KEGG" id="mcee:MCEL_04820"/>
<dbReference type="Proteomes" id="UP000466431">
    <property type="component" value="Chromosome"/>
</dbReference>
<keyword evidence="3" id="KW-1185">Reference proteome</keyword>
<dbReference type="RefSeq" id="WP_133052444.1">
    <property type="nucleotide sequence ID" value="NZ_AP022591.1"/>
</dbReference>
<gene>
    <name evidence="2" type="ORF">MCEL_04820</name>
</gene>
<accession>A0A7I7RCH2</accession>
<evidence type="ECO:0000313" key="3">
    <source>
        <dbReference type="Proteomes" id="UP000466431"/>
    </source>
</evidence>
<name>A0A7I7RCH2_MYCCF</name>
<evidence type="ECO:0008006" key="4">
    <source>
        <dbReference type="Google" id="ProtNLM"/>
    </source>
</evidence>
<sequence length="467" mass="50256">MIDGHFWSARPVLQHALTVARARRVGPWAVLGNAMARAVATIPPNITIPGLVGGRMSLNLFIASVGPSGSGKGAADAASAAGIHFGGPRTDQVPIGTGEGIARTFRPVGTKPDDANPITNVIFTCAEIDTWAALAARSGATLSAETRKLYSGEQLGFGNAGKDTRVIVEAHSYRACLIAGVQPLRSQILLGAADGGLPQRFTWLPVTEPDAPDDPPEDPGVWKIQTPSWGRGVGHLHVVGGNADLDVPESARTAIDNYRLAVLREDQNVDPLDGHSLLCRLKVAVALMALDGRTIVDDLDWKLSGYVMGVSADTRERCRRALAQQSQRQNTARALAAAEREEIVSDRKLKRAKQAILRRLDDDRQQPRNRLRSALKVDLRDYFDAAADELAEAGEITISAGQSGTQKVQVYQRHRAQKQASTRDDDTCTKSTGVPTAAGITATGRPRRRQRTRGKCRNTQQTGERTA</sequence>
<feature type="compositionally biased region" description="Basic residues" evidence="1">
    <location>
        <begin position="445"/>
        <end position="456"/>
    </location>
</feature>
<feature type="region of interest" description="Disordered" evidence="1">
    <location>
        <begin position="415"/>
        <end position="467"/>
    </location>
</feature>
<evidence type="ECO:0000313" key="2">
    <source>
        <dbReference type="EMBL" id="BBY42187.1"/>
    </source>
</evidence>
<reference evidence="2 3" key="1">
    <citation type="journal article" date="2019" name="Emerg. Microbes Infect.">
        <title>Comprehensive subspecies identification of 175 nontuberculous mycobacteria species based on 7547 genomic profiles.</title>
        <authorList>
            <person name="Matsumoto Y."/>
            <person name="Kinjo T."/>
            <person name="Motooka D."/>
            <person name="Nabeya D."/>
            <person name="Jung N."/>
            <person name="Uechi K."/>
            <person name="Horii T."/>
            <person name="Iida T."/>
            <person name="Fujita J."/>
            <person name="Nakamura S."/>
        </authorList>
    </citation>
    <scope>NUCLEOTIDE SEQUENCE [LARGE SCALE GENOMIC DNA]</scope>
    <source>
        <strain evidence="2 3">JCM 18439</strain>
    </source>
</reference>
<organism evidence="2 3">
    <name type="scientific">Mycolicibacterium celeriflavum</name>
    <name type="common">Mycobacterium celeriflavum</name>
    <dbReference type="NCBI Taxonomy" id="1249101"/>
    <lineage>
        <taxon>Bacteria</taxon>
        <taxon>Bacillati</taxon>
        <taxon>Actinomycetota</taxon>
        <taxon>Actinomycetes</taxon>
        <taxon>Mycobacteriales</taxon>
        <taxon>Mycobacteriaceae</taxon>
        <taxon>Mycolicibacterium</taxon>
    </lineage>
</organism>
<protein>
    <recommendedName>
        <fullName evidence="4">DUF3987 domain-containing protein</fullName>
    </recommendedName>
</protein>
<evidence type="ECO:0000256" key="1">
    <source>
        <dbReference type="SAM" id="MobiDB-lite"/>
    </source>
</evidence>
<dbReference type="AlphaFoldDB" id="A0A7I7RCH2"/>
<dbReference type="EMBL" id="AP022591">
    <property type="protein sequence ID" value="BBY42187.1"/>
    <property type="molecule type" value="Genomic_DNA"/>
</dbReference>
<dbReference type="OrthoDB" id="3218228at2"/>